<dbReference type="EMBL" id="CP039349">
    <property type="protein sequence ID" value="QCD92441.1"/>
    <property type="molecule type" value="Genomic_DNA"/>
</dbReference>
<evidence type="ECO:0000313" key="2">
    <source>
        <dbReference type="EMBL" id="QCD92441.1"/>
    </source>
</evidence>
<organism evidence="2 3">
    <name type="scientific">Vigna unguiculata</name>
    <name type="common">Cowpea</name>
    <dbReference type="NCBI Taxonomy" id="3917"/>
    <lineage>
        <taxon>Eukaryota</taxon>
        <taxon>Viridiplantae</taxon>
        <taxon>Streptophyta</taxon>
        <taxon>Embryophyta</taxon>
        <taxon>Tracheophyta</taxon>
        <taxon>Spermatophyta</taxon>
        <taxon>Magnoliopsida</taxon>
        <taxon>eudicotyledons</taxon>
        <taxon>Gunneridae</taxon>
        <taxon>Pentapetalae</taxon>
        <taxon>rosids</taxon>
        <taxon>fabids</taxon>
        <taxon>Fabales</taxon>
        <taxon>Fabaceae</taxon>
        <taxon>Papilionoideae</taxon>
        <taxon>50 kb inversion clade</taxon>
        <taxon>NPAAA clade</taxon>
        <taxon>indigoferoid/millettioid clade</taxon>
        <taxon>Phaseoleae</taxon>
        <taxon>Vigna</taxon>
    </lineage>
</organism>
<proteinExistence type="predicted"/>
<dbReference type="AlphaFoldDB" id="A0A4D6LVI1"/>
<reference evidence="2 3" key="1">
    <citation type="submission" date="2019-04" db="EMBL/GenBank/DDBJ databases">
        <title>An improved genome assembly and genetic linkage map for asparagus bean, Vigna unguiculata ssp. sesquipedialis.</title>
        <authorList>
            <person name="Xia Q."/>
            <person name="Zhang R."/>
            <person name="Dong Y."/>
        </authorList>
    </citation>
    <scope>NUCLEOTIDE SEQUENCE [LARGE SCALE GENOMIC DNA]</scope>
    <source>
        <tissue evidence="2">Leaf</tissue>
    </source>
</reference>
<name>A0A4D6LVI1_VIGUN</name>
<keyword evidence="3" id="KW-1185">Reference proteome</keyword>
<evidence type="ECO:0000313" key="3">
    <source>
        <dbReference type="Proteomes" id="UP000501690"/>
    </source>
</evidence>
<sequence>MDVYCLPGLHMQQRASSPMRPRLSEPLSPERDGVSLKTRALCLSESSSASSDLFLQVSPR</sequence>
<dbReference type="Proteomes" id="UP000501690">
    <property type="component" value="Linkage Group LG5"/>
</dbReference>
<accession>A0A4D6LVI1</accession>
<protein>
    <submittedName>
        <fullName evidence="2">Uncharacterized protein</fullName>
    </submittedName>
</protein>
<feature type="region of interest" description="Disordered" evidence="1">
    <location>
        <begin position="13"/>
        <end position="33"/>
    </location>
</feature>
<evidence type="ECO:0000256" key="1">
    <source>
        <dbReference type="SAM" id="MobiDB-lite"/>
    </source>
</evidence>
<gene>
    <name evidence="2" type="ORF">DEO72_LG5g504</name>
</gene>